<protein>
    <recommendedName>
        <fullName evidence="4">Transmembrane protein</fullName>
    </recommendedName>
</protein>
<dbReference type="Proteomes" id="UP000031737">
    <property type="component" value="Unassembled WGS sequence"/>
</dbReference>
<keyword evidence="1" id="KW-0812">Transmembrane</keyword>
<comment type="caution">
    <text evidence="2">The sequence shown here is derived from an EMBL/GenBank/DDBJ whole genome shotgun (WGS) entry which is preliminary data.</text>
</comment>
<feature type="transmembrane region" description="Helical" evidence="1">
    <location>
        <begin position="59"/>
        <end position="85"/>
    </location>
</feature>
<keyword evidence="1" id="KW-1133">Transmembrane helix</keyword>
<feature type="transmembrane region" description="Helical" evidence="1">
    <location>
        <begin position="91"/>
        <end position="111"/>
    </location>
</feature>
<dbReference type="AlphaFoldDB" id="A0A061IRP7"/>
<dbReference type="VEuPathDB" id="TriTrypDB:TRSC58_07318"/>
<evidence type="ECO:0000313" key="3">
    <source>
        <dbReference type="Proteomes" id="UP000031737"/>
    </source>
</evidence>
<keyword evidence="3" id="KW-1185">Reference proteome</keyword>
<evidence type="ECO:0000256" key="1">
    <source>
        <dbReference type="SAM" id="Phobius"/>
    </source>
</evidence>
<organism evidence="2 3">
    <name type="scientific">Trypanosoma rangeli SC58</name>
    <dbReference type="NCBI Taxonomy" id="429131"/>
    <lineage>
        <taxon>Eukaryota</taxon>
        <taxon>Discoba</taxon>
        <taxon>Euglenozoa</taxon>
        <taxon>Kinetoplastea</taxon>
        <taxon>Metakinetoplastina</taxon>
        <taxon>Trypanosomatida</taxon>
        <taxon>Trypanosomatidae</taxon>
        <taxon>Trypanosoma</taxon>
        <taxon>Herpetosoma</taxon>
    </lineage>
</organism>
<gene>
    <name evidence="2" type="ORF">TRSC58_07318</name>
</gene>
<sequence>MRQGGKNEARRGRGGERHTGVVTSKYGHCVFVLGVCHQNLSTRSSSPILLLLSCAQKSLVLFVIAFVFLNTFIYSFFVFFFPFSFHKSKYIYIYAFLAMVQLTPATVCFPLPPSLRSPSLFFVPPTHPHDCIDQNRNKKKWGK</sequence>
<keyword evidence="1" id="KW-0472">Membrane</keyword>
<reference evidence="2 3" key="1">
    <citation type="submission" date="2013-07" db="EMBL/GenBank/DDBJ databases">
        <authorList>
            <person name="Stoco P.H."/>
            <person name="Wagner G."/>
            <person name="Gerber A."/>
            <person name="Zaha A."/>
            <person name="Thompson C."/>
            <person name="Bartholomeu D.C."/>
            <person name="Luckemeyer D.D."/>
            <person name="Bahia D."/>
            <person name="Loreto E."/>
            <person name="Prestes E.B."/>
            <person name="Lima F.M."/>
            <person name="Rodrigues-Luiz G."/>
            <person name="Vallejo G.A."/>
            <person name="Filho J.F."/>
            <person name="Monteiro K.M."/>
            <person name="Tyler K.M."/>
            <person name="de Almeida L.G."/>
            <person name="Ortiz M.F."/>
            <person name="Siervo M.A."/>
            <person name="de Moraes M.H."/>
            <person name="Cunha O.L."/>
            <person name="Mendonca-Neto R."/>
            <person name="Silva R."/>
            <person name="Teixeira S.M."/>
            <person name="Murta S.M."/>
            <person name="Sincero T.C."/>
            <person name="Mendes T.A."/>
            <person name="Urmenyi T.P."/>
            <person name="Silva V.G."/>
            <person name="da Rocha W.D."/>
            <person name="Andersson B."/>
            <person name="Romanha A.J."/>
            <person name="Steindel M."/>
            <person name="de Vasconcelos A.T."/>
            <person name="Grisard E.C."/>
        </authorList>
    </citation>
    <scope>NUCLEOTIDE SEQUENCE [LARGE SCALE GENOMIC DNA]</scope>
    <source>
        <strain evidence="2 3">SC58</strain>
    </source>
</reference>
<dbReference type="EMBL" id="AUPL01007417">
    <property type="protein sequence ID" value="ESL05078.1"/>
    <property type="molecule type" value="Genomic_DNA"/>
</dbReference>
<name>A0A061IRP7_TRYRA</name>
<accession>A0A061IRP7</accession>
<evidence type="ECO:0000313" key="2">
    <source>
        <dbReference type="EMBL" id="ESL05078.1"/>
    </source>
</evidence>
<evidence type="ECO:0008006" key="4">
    <source>
        <dbReference type="Google" id="ProtNLM"/>
    </source>
</evidence>
<proteinExistence type="predicted"/>